<evidence type="ECO:0000256" key="1">
    <source>
        <dbReference type="ARBA" id="ARBA00022490"/>
    </source>
</evidence>
<organism evidence="8 9">
    <name type="scientific">Cyanobium usitatum str. Tous</name>
    <dbReference type="NCBI Taxonomy" id="2116684"/>
    <lineage>
        <taxon>Bacteria</taxon>
        <taxon>Bacillati</taxon>
        <taxon>Cyanobacteriota</taxon>
        <taxon>Cyanophyceae</taxon>
        <taxon>Synechococcales</taxon>
        <taxon>Prochlorococcaceae</taxon>
        <taxon>Cyanobium</taxon>
    </lineage>
</organism>
<dbReference type="CDD" id="cd11648">
    <property type="entry name" value="RsmI"/>
    <property type="match status" value="1"/>
</dbReference>
<evidence type="ECO:0000313" key="9">
    <source>
        <dbReference type="Proteomes" id="UP000243002"/>
    </source>
</evidence>
<comment type="catalytic activity">
    <reaction evidence="6">
        <text>cytidine(1402) in 16S rRNA + S-adenosyl-L-methionine = 2'-O-methylcytidine(1402) in 16S rRNA + S-adenosyl-L-homocysteine + H(+)</text>
        <dbReference type="Rhea" id="RHEA:42924"/>
        <dbReference type="Rhea" id="RHEA-COMP:10285"/>
        <dbReference type="Rhea" id="RHEA-COMP:10286"/>
        <dbReference type="ChEBI" id="CHEBI:15378"/>
        <dbReference type="ChEBI" id="CHEBI:57856"/>
        <dbReference type="ChEBI" id="CHEBI:59789"/>
        <dbReference type="ChEBI" id="CHEBI:74495"/>
        <dbReference type="ChEBI" id="CHEBI:82748"/>
        <dbReference type="EC" id="2.1.1.198"/>
    </reaction>
</comment>
<evidence type="ECO:0000256" key="6">
    <source>
        <dbReference type="HAMAP-Rule" id="MF_01877"/>
    </source>
</evidence>
<comment type="similarity">
    <text evidence="6">Belongs to the methyltransferase superfamily. RsmI family.</text>
</comment>
<dbReference type="InterPro" id="IPR018063">
    <property type="entry name" value="SAM_MeTrfase_RsmI_CS"/>
</dbReference>
<keyword evidence="1 6" id="KW-0963">Cytoplasm</keyword>
<comment type="subcellular location">
    <subcellularLocation>
        <location evidence="6">Cytoplasm</location>
    </subcellularLocation>
</comment>
<dbReference type="GO" id="GO:0070677">
    <property type="term" value="F:rRNA (cytosine-2'-O-)-methyltransferase activity"/>
    <property type="evidence" value="ECO:0007669"/>
    <property type="project" value="UniProtKB-UniRule"/>
</dbReference>
<dbReference type="Pfam" id="PF00590">
    <property type="entry name" value="TP_methylase"/>
    <property type="match status" value="1"/>
</dbReference>
<evidence type="ECO:0000256" key="2">
    <source>
        <dbReference type="ARBA" id="ARBA00022552"/>
    </source>
</evidence>
<dbReference type="InterPro" id="IPR014776">
    <property type="entry name" value="4pyrrole_Mease_sub2"/>
</dbReference>
<dbReference type="SUPFAM" id="SSF53790">
    <property type="entry name" value="Tetrapyrrole methylase"/>
    <property type="match status" value="1"/>
</dbReference>
<dbReference type="EC" id="2.1.1.198" evidence="6"/>
<proteinExistence type="inferred from homology"/>
<keyword evidence="4 6" id="KW-0808">Transferase</keyword>
<dbReference type="PIRSF" id="PIRSF005917">
    <property type="entry name" value="MTase_YraL"/>
    <property type="match status" value="1"/>
</dbReference>
<dbReference type="FunFam" id="3.30.950.10:FF:000002">
    <property type="entry name" value="Ribosomal RNA small subunit methyltransferase I"/>
    <property type="match status" value="1"/>
</dbReference>
<dbReference type="PANTHER" id="PTHR46111">
    <property type="entry name" value="RIBOSOMAL RNA SMALL SUBUNIT METHYLTRANSFERASE I"/>
    <property type="match status" value="1"/>
</dbReference>
<evidence type="ECO:0000256" key="3">
    <source>
        <dbReference type="ARBA" id="ARBA00022603"/>
    </source>
</evidence>
<sequence length="302" mass="32372">MGWQGSAFCRSPPQAVQAPEPAPGVLYLVGTPIGNLADLSPRARQVLAGVQRIACEDTRRSGLLLHQLGLRHKEQGPRLVSFHAHNQTARIPELLAALAAGEALAVISDAGLPGISDPGEVLVAAARTAGHNVICIPGPSAVTTALVSSGLPCGRFCFEGFLPPKTNQRRQRLQELQTEQRTMVLFEAPHRLLDLLDDLLAVLGDRPLRVARELTKKHEEQVGPSVSAAIEHFRRTPPQGECTLVLAGALPPEPLAWDSAALSAELQELQRAGHSSNAAAKLLAERTGHSKRELYALLHQES</sequence>
<dbReference type="InterPro" id="IPR008189">
    <property type="entry name" value="rRNA_ssu_MeTfrase_I"/>
</dbReference>
<evidence type="ECO:0000256" key="5">
    <source>
        <dbReference type="ARBA" id="ARBA00022691"/>
    </source>
</evidence>
<name>A0A2P7MZJ6_9CYAN</name>
<keyword evidence="3 6" id="KW-0489">Methyltransferase</keyword>
<dbReference type="RefSeq" id="WP_106502125.1">
    <property type="nucleotide sequence ID" value="NZ_PXXO01000003.1"/>
</dbReference>
<evidence type="ECO:0000256" key="4">
    <source>
        <dbReference type="ARBA" id="ARBA00022679"/>
    </source>
</evidence>
<dbReference type="InterPro" id="IPR000878">
    <property type="entry name" value="4pyrrol_Mease"/>
</dbReference>
<dbReference type="NCBIfam" id="TIGR00096">
    <property type="entry name" value="16S rRNA (cytidine(1402)-2'-O)-methyltransferase"/>
    <property type="match status" value="1"/>
</dbReference>
<evidence type="ECO:0000313" key="8">
    <source>
        <dbReference type="EMBL" id="PSJ06617.1"/>
    </source>
</evidence>
<dbReference type="HAMAP" id="MF_01877">
    <property type="entry name" value="16SrRNA_methyltr_I"/>
    <property type="match status" value="1"/>
</dbReference>
<comment type="function">
    <text evidence="6">Catalyzes the 2'-O-methylation of the ribose of cytidine 1402 (C1402) in 16S rRNA.</text>
</comment>
<dbReference type="OrthoDB" id="9809084at2"/>
<dbReference type="Proteomes" id="UP000243002">
    <property type="component" value="Unassembled WGS sequence"/>
</dbReference>
<keyword evidence="2 6" id="KW-0698">rRNA processing</keyword>
<comment type="caution">
    <text evidence="8">The sequence shown here is derived from an EMBL/GenBank/DDBJ whole genome shotgun (WGS) entry which is preliminary data.</text>
</comment>
<protein>
    <recommendedName>
        <fullName evidence="6">Ribosomal RNA small subunit methyltransferase I</fullName>
        <ecNumber evidence="6">2.1.1.198</ecNumber>
    </recommendedName>
    <alternativeName>
        <fullName evidence="6">16S rRNA 2'-O-ribose C1402 methyltransferase</fullName>
    </alternativeName>
    <alternativeName>
        <fullName evidence="6">rRNA (cytidine-2'-O-)-methyltransferase RsmI</fullName>
    </alternativeName>
</protein>
<dbReference type="EMBL" id="PXXO01000003">
    <property type="protein sequence ID" value="PSJ06617.1"/>
    <property type="molecule type" value="Genomic_DNA"/>
</dbReference>
<accession>A0A2P7MZJ6</accession>
<evidence type="ECO:0000259" key="7">
    <source>
        <dbReference type="Pfam" id="PF00590"/>
    </source>
</evidence>
<feature type="domain" description="Tetrapyrrole methylase" evidence="7">
    <location>
        <begin position="26"/>
        <end position="222"/>
    </location>
</feature>
<dbReference type="AlphaFoldDB" id="A0A2P7MZJ6"/>
<dbReference type="PANTHER" id="PTHR46111:SF1">
    <property type="entry name" value="RIBOSOMAL RNA SMALL SUBUNIT METHYLTRANSFERASE I"/>
    <property type="match status" value="1"/>
</dbReference>
<gene>
    <name evidence="6 8" type="primary">rsmI</name>
    <name evidence="8" type="ORF">C7K55_04005</name>
</gene>
<reference evidence="8 9" key="1">
    <citation type="journal article" date="2018" name="Environ. Microbiol.">
        <title>Ecological and genomic features of two widespread freshwater picocyanobacteria.</title>
        <authorList>
            <person name="Cabello-Yeves P.J."/>
            <person name="Picazo A."/>
            <person name="Camacho A."/>
            <person name="Callieri C."/>
            <person name="Rosselli R."/>
            <person name="Roda-Garcia J.J."/>
            <person name="Coutinho F.H."/>
            <person name="Rodriguez-Valera F."/>
        </authorList>
    </citation>
    <scope>NUCLEOTIDE SEQUENCE [LARGE SCALE GENOMIC DNA]</scope>
    <source>
        <strain evidence="8 9">Tous</strain>
    </source>
</reference>
<dbReference type="GO" id="GO:0005737">
    <property type="term" value="C:cytoplasm"/>
    <property type="evidence" value="ECO:0007669"/>
    <property type="project" value="UniProtKB-SubCell"/>
</dbReference>
<dbReference type="Gene3D" id="3.40.1010.10">
    <property type="entry name" value="Cobalt-precorrin-4 Transmethylase, Domain 1"/>
    <property type="match status" value="1"/>
</dbReference>
<keyword evidence="9" id="KW-1185">Reference proteome</keyword>
<dbReference type="Gene3D" id="3.30.950.10">
    <property type="entry name" value="Methyltransferase, Cobalt-precorrin-4 Transmethylase, Domain 2"/>
    <property type="match status" value="1"/>
</dbReference>
<dbReference type="PROSITE" id="PS01296">
    <property type="entry name" value="RSMI"/>
    <property type="match status" value="1"/>
</dbReference>
<dbReference type="InterPro" id="IPR035996">
    <property type="entry name" value="4pyrrol_Methylase_sf"/>
</dbReference>
<dbReference type="InterPro" id="IPR014777">
    <property type="entry name" value="4pyrrole_Mease_sub1"/>
</dbReference>
<keyword evidence="5 6" id="KW-0949">S-adenosyl-L-methionine</keyword>